<evidence type="ECO:0000313" key="2">
    <source>
        <dbReference type="Proteomes" id="UP001268683"/>
    </source>
</evidence>
<dbReference type="KEGG" id="tmk:QGN29_13220"/>
<evidence type="ECO:0008006" key="3">
    <source>
        <dbReference type="Google" id="ProtNLM"/>
    </source>
</evidence>
<dbReference type="Proteomes" id="UP001268683">
    <property type="component" value="Chromosome"/>
</dbReference>
<accession>A0AA52EG49</accession>
<organism evidence="1 2">
    <name type="scientific">Temperatibacter marinus</name>
    <dbReference type="NCBI Taxonomy" id="1456591"/>
    <lineage>
        <taxon>Bacteria</taxon>
        <taxon>Pseudomonadati</taxon>
        <taxon>Pseudomonadota</taxon>
        <taxon>Alphaproteobacteria</taxon>
        <taxon>Kordiimonadales</taxon>
        <taxon>Temperatibacteraceae</taxon>
        <taxon>Temperatibacter</taxon>
    </lineage>
</organism>
<dbReference type="PANTHER" id="PTHR37950">
    <property type="entry name" value="4-HYDROXYPHENYLACETATE CATABOLISM PROTEIN"/>
    <property type="match status" value="1"/>
</dbReference>
<dbReference type="SUPFAM" id="SSF55331">
    <property type="entry name" value="Tautomerase/MIF"/>
    <property type="match status" value="1"/>
</dbReference>
<dbReference type="Gene3D" id="3.30.429.10">
    <property type="entry name" value="Macrophage Migration Inhibitory Factor"/>
    <property type="match status" value="1"/>
</dbReference>
<dbReference type="GO" id="GO:0008704">
    <property type="term" value="F:5-carboxymethyl-2-hydroxymuconate delta-isomerase activity"/>
    <property type="evidence" value="ECO:0007669"/>
    <property type="project" value="InterPro"/>
</dbReference>
<dbReference type="Pfam" id="PF02962">
    <property type="entry name" value="CHMI"/>
    <property type="match status" value="1"/>
</dbReference>
<dbReference type="RefSeq" id="WP_310798343.1">
    <property type="nucleotide sequence ID" value="NZ_CP123872.1"/>
</dbReference>
<evidence type="ECO:0000313" key="1">
    <source>
        <dbReference type="EMBL" id="WND02508.1"/>
    </source>
</evidence>
<dbReference type="InterPro" id="IPR014347">
    <property type="entry name" value="Tautomerase/MIF_sf"/>
</dbReference>
<name>A0AA52EG49_9PROT</name>
<proteinExistence type="predicted"/>
<reference evidence="1" key="1">
    <citation type="submission" date="2023-04" db="EMBL/GenBank/DDBJ databases">
        <title>Complete genome sequence of Temperatibacter marinus.</title>
        <authorList>
            <person name="Rong J.-C."/>
            <person name="Yi M.-L."/>
            <person name="Zhao Q."/>
        </authorList>
    </citation>
    <scope>NUCLEOTIDE SEQUENCE</scope>
    <source>
        <strain evidence="1">NBRC 110045</strain>
    </source>
</reference>
<keyword evidence="2" id="KW-1185">Reference proteome</keyword>
<gene>
    <name evidence="1" type="ORF">QGN29_13220</name>
</gene>
<dbReference type="InterPro" id="IPR004220">
    <property type="entry name" value="5-COMe_2-OHmuconate_Isoase"/>
</dbReference>
<dbReference type="AlphaFoldDB" id="A0AA52EG49"/>
<protein>
    <recommendedName>
        <fullName evidence="3">5-carboxymethyl-2-hydroxymuconate isomerase</fullName>
    </recommendedName>
</protein>
<dbReference type="PANTHER" id="PTHR37950:SF1">
    <property type="entry name" value="4-HYDROXYPHENYLACETATE CATABOLISM PROTEIN"/>
    <property type="match status" value="1"/>
</dbReference>
<sequence>MPHFILEHDAQLSDHVPMNTLMDSVFDSAVETELFGRKDIKIRTSPSPYSRLGSGHQHFLHITGLIISGRTLEQKKALAQTVVENLKKSLDISIVISCDIKDLEKDIYSKTALTLP</sequence>
<dbReference type="EMBL" id="CP123872">
    <property type="protein sequence ID" value="WND02508.1"/>
    <property type="molecule type" value="Genomic_DNA"/>
</dbReference>